<evidence type="ECO:0000256" key="3">
    <source>
        <dbReference type="ARBA" id="ARBA00022643"/>
    </source>
</evidence>
<sequence length="397" mass="44060">MSTCNFKETQFVQPQTPPAGTQLAAEEKQLPRVFCPLTIRNMTLKNRFVVSPMCMYSSNDGFMTDFHLVHLGSFAIRGASLVFCEGTAVLPNGRITPYCAGLWKDEQIPQMKRIVQFIHSQGAKAGIQLAHAGRKASTLPSFIAGSSASRSVATDMEGGWEKEVWGPSAIEWDNGWIKPHEMSEEEIKSTLKAFTDATRRAHEAGFDVIEIHGAHGYLIHSFLSSISNQRTDNYGGTLENRMQFALETVQAVREAWPSENPLFFRLSCSDWAQGGWDIIQSVELAKRLANIGVDLLDASSGGNTPLQQIPAKLGYQVPFAYEIKNQVPGLLTGAVGLITTGEQAEEILEEGKADIVILARQFLRDPNFVLRSAFELEVPVKWPQQFDRAQFHRSSKK</sequence>
<dbReference type="InterPro" id="IPR044152">
    <property type="entry name" value="YqjM-like"/>
</dbReference>
<dbReference type="CDD" id="cd02932">
    <property type="entry name" value="OYE_YqiM_FMN"/>
    <property type="match status" value="1"/>
</dbReference>
<reference evidence="7 8" key="1">
    <citation type="submission" date="2023-04" db="EMBL/GenBank/DDBJ databases">
        <title>Genome of Basidiobolus ranarum AG-B5.</title>
        <authorList>
            <person name="Stajich J.E."/>
            <person name="Carter-House D."/>
            <person name="Gryganskyi A."/>
        </authorList>
    </citation>
    <scope>NUCLEOTIDE SEQUENCE [LARGE SCALE GENOMIC DNA]</scope>
    <source>
        <strain evidence="7 8">AG-B5</strain>
    </source>
</reference>
<keyword evidence="8" id="KW-1185">Reference proteome</keyword>
<dbReference type="PANTHER" id="PTHR43303:SF4">
    <property type="entry name" value="NADPH DEHYDROGENASE C23G7.10C-RELATED"/>
    <property type="match status" value="1"/>
</dbReference>
<dbReference type="InterPro" id="IPR013785">
    <property type="entry name" value="Aldolase_TIM"/>
</dbReference>
<evidence type="ECO:0000259" key="6">
    <source>
        <dbReference type="Pfam" id="PF00724"/>
    </source>
</evidence>
<protein>
    <submittedName>
        <fullName evidence="7">NADH-dependent flavin oxidoreductase</fullName>
        <ecNumber evidence="7">1.3.1.42</ecNumber>
    </submittedName>
</protein>
<keyword evidence="4" id="KW-0521">NADP</keyword>
<evidence type="ECO:0000313" key="8">
    <source>
        <dbReference type="Proteomes" id="UP001479436"/>
    </source>
</evidence>
<dbReference type="InterPro" id="IPR001155">
    <property type="entry name" value="OxRdtase_FMN_N"/>
</dbReference>
<dbReference type="EC" id="1.3.1.42" evidence="7"/>
<dbReference type="Gene3D" id="3.20.20.70">
    <property type="entry name" value="Aldolase class I"/>
    <property type="match status" value="1"/>
</dbReference>
<accession>A0ABR2WVP2</accession>
<dbReference type="EMBL" id="JASJQH010000252">
    <property type="protein sequence ID" value="KAK9765562.1"/>
    <property type="molecule type" value="Genomic_DNA"/>
</dbReference>
<dbReference type="PANTHER" id="PTHR43303">
    <property type="entry name" value="NADPH DEHYDROGENASE C23G7.10C-RELATED"/>
    <property type="match status" value="1"/>
</dbReference>
<gene>
    <name evidence="7" type="primary">OYE32_1</name>
    <name evidence="7" type="ORF">K7432_006011</name>
</gene>
<dbReference type="Proteomes" id="UP001479436">
    <property type="component" value="Unassembled WGS sequence"/>
</dbReference>
<comment type="caution">
    <text evidence="7">The sequence shown here is derived from an EMBL/GenBank/DDBJ whole genome shotgun (WGS) entry which is preliminary data.</text>
</comment>
<keyword evidence="3" id="KW-0288">FMN</keyword>
<evidence type="ECO:0000256" key="1">
    <source>
        <dbReference type="ARBA" id="ARBA00001917"/>
    </source>
</evidence>
<dbReference type="GO" id="GO:0016629">
    <property type="term" value="F:12-oxophytodienoate reductase activity"/>
    <property type="evidence" value="ECO:0007669"/>
    <property type="project" value="UniProtKB-EC"/>
</dbReference>
<feature type="domain" description="NADH:flavin oxidoreductase/NADH oxidase N-terminal" evidence="6">
    <location>
        <begin position="33"/>
        <end position="372"/>
    </location>
</feature>
<dbReference type="Pfam" id="PF00724">
    <property type="entry name" value="Oxidored_FMN"/>
    <property type="match status" value="1"/>
</dbReference>
<name>A0ABR2WVP2_9FUNG</name>
<evidence type="ECO:0000256" key="2">
    <source>
        <dbReference type="ARBA" id="ARBA00022630"/>
    </source>
</evidence>
<evidence type="ECO:0000256" key="5">
    <source>
        <dbReference type="ARBA" id="ARBA00023002"/>
    </source>
</evidence>
<proteinExistence type="predicted"/>
<organism evidence="7 8">
    <name type="scientific">Basidiobolus ranarum</name>
    <dbReference type="NCBI Taxonomy" id="34480"/>
    <lineage>
        <taxon>Eukaryota</taxon>
        <taxon>Fungi</taxon>
        <taxon>Fungi incertae sedis</taxon>
        <taxon>Zoopagomycota</taxon>
        <taxon>Entomophthoromycotina</taxon>
        <taxon>Basidiobolomycetes</taxon>
        <taxon>Basidiobolales</taxon>
        <taxon>Basidiobolaceae</taxon>
        <taxon>Basidiobolus</taxon>
    </lineage>
</organism>
<evidence type="ECO:0000256" key="4">
    <source>
        <dbReference type="ARBA" id="ARBA00022857"/>
    </source>
</evidence>
<keyword evidence="5 7" id="KW-0560">Oxidoreductase</keyword>
<dbReference type="SUPFAM" id="SSF51395">
    <property type="entry name" value="FMN-linked oxidoreductases"/>
    <property type="match status" value="1"/>
</dbReference>
<comment type="cofactor">
    <cofactor evidence="1">
        <name>FMN</name>
        <dbReference type="ChEBI" id="CHEBI:58210"/>
    </cofactor>
</comment>
<keyword evidence="2" id="KW-0285">Flavoprotein</keyword>
<evidence type="ECO:0000313" key="7">
    <source>
        <dbReference type="EMBL" id="KAK9765562.1"/>
    </source>
</evidence>